<reference evidence="2 3" key="1">
    <citation type="journal article" date="2017" name="Int. J. Syst. Evol. Microbiol.">
        <title>Gemmobacter straminiformis sp. nov., isolated from an artificial fountain.</title>
        <authorList>
            <person name="Kang J.Y."/>
            <person name="Kim M.J."/>
            <person name="Chun J."/>
            <person name="Son K.P."/>
            <person name="Jahng K.Y."/>
        </authorList>
    </citation>
    <scope>NUCLEOTIDE SEQUENCE [LARGE SCALE GENOMIC DNA]</scope>
    <source>
        <strain evidence="2 3">CAM-8</strain>
    </source>
</reference>
<proteinExistence type="predicted"/>
<dbReference type="Proteomes" id="UP000555411">
    <property type="component" value="Unassembled WGS sequence"/>
</dbReference>
<dbReference type="EMBL" id="JACLQD010000005">
    <property type="protein sequence ID" value="MBC2837112.1"/>
    <property type="molecule type" value="Genomic_DNA"/>
</dbReference>
<gene>
    <name evidence="2" type="ORF">H7F16_16465</name>
</gene>
<dbReference type="InterPro" id="IPR025528">
    <property type="entry name" value="BrnA_antitoxin"/>
</dbReference>
<dbReference type="AlphaFoldDB" id="A0A842IAP2"/>
<sequence>MDQPRTVKPKIIPPTPEEDEAINRGIASDPDTYEWTDENFARARPVWDFPELVEILQKHGKLGRPPLPEAMRKQRVTLHLDRDVLNALKAEGKGWQTRANAALRRALGL</sequence>
<keyword evidence="3" id="KW-1185">Reference proteome</keyword>
<accession>A0A842IAP2</accession>
<evidence type="ECO:0000313" key="3">
    <source>
        <dbReference type="Proteomes" id="UP000555411"/>
    </source>
</evidence>
<evidence type="ECO:0000313" key="2">
    <source>
        <dbReference type="EMBL" id="MBC2837112.1"/>
    </source>
</evidence>
<dbReference type="Pfam" id="PF14384">
    <property type="entry name" value="BrnA_antitoxin"/>
    <property type="match status" value="1"/>
</dbReference>
<protein>
    <submittedName>
        <fullName evidence="2">BrnA antitoxin family protein</fullName>
    </submittedName>
</protein>
<comment type="caution">
    <text evidence="2">The sequence shown here is derived from an EMBL/GenBank/DDBJ whole genome shotgun (WGS) entry which is preliminary data.</text>
</comment>
<evidence type="ECO:0000256" key="1">
    <source>
        <dbReference type="SAM" id="MobiDB-lite"/>
    </source>
</evidence>
<organism evidence="2 3">
    <name type="scientific">Paragemmobacter straminiformis</name>
    <dbReference type="NCBI Taxonomy" id="2045119"/>
    <lineage>
        <taxon>Bacteria</taxon>
        <taxon>Pseudomonadati</taxon>
        <taxon>Pseudomonadota</taxon>
        <taxon>Alphaproteobacteria</taxon>
        <taxon>Rhodobacterales</taxon>
        <taxon>Paracoccaceae</taxon>
        <taxon>Paragemmobacter</taxon>
    </lineage>
</organism>
<feature type="region of interest" description="Disordered" evidence="1">
    <location>
        <begin position="1"/>
        <end position="30"/>
    </location>
</feature>
<dbReference type="RefSeq" id="WP_185798724.1">
    <property type="nucleotide sequence ID" value="NZ_JACLQD010000005.1"/>
</dbReference>
<name>A0A842IAP2_9RHOB</name>